<evidence type="ECO:0000256" key="8">
    <source>
        <dbReference type="ARBA" id="ARBA00032802"/>
    </source>
</evidence>
<keyword evidence="5 11" id="KW-0547">Nucleotide-binding</keyword>
<dbReference type="CDD" id="cd01164">
    <property type="entry name" value="FruK_PfkB_like"/>
    <property type="match status" value="1"/>
</dbReference>
<evidence type="ECO:0000256" key="1">
    <source>
        <dbReference type="ARBA" id="ARBA00010688"/>
    </source>
</evidence>
<dbReference type="EMBL" id="JAUSQZ010000001">
    <property type="protein sequence ID" value="MDP9831212.1"/>
    <property type="molecule type" value="Genomic_DNA"/>
</dbReference>
<evidence type="ECO:0000256" key="11">
    <source>
        <dbReference type="RuleBase" id="RU369061"/>
    </source>
</evidence>
<evidence type="ECO:0000259" key="12">
    <source>
        <dbReference type="Pfam" id="PF00294"/>
    </source>
</evidence>
<evidence type="ECO:0000313" key="13">
    <source>
        <dbReference type="EMBL" id="MDP9831212.1"/>
    </source>
</evidence>
<evidence type="ECO:0000256" key="10">
    <source>
        <dbReference type="PIRNR" id="PIRNR000535"/>
    </source>
</evidence>
<dbReference type="PIRSF" id="PIRSF000535">
    <property type="entry name" value="1PFK/6PFK/LacC"/>
    <property type="match status" value="1"/>
</dbReference>
<comment type="similarity">
    <text evidence="1 11">Belongs to the carbohydrate kinase PfkB family.</text>
</comment>
<evidence type="ECO:0000256" key="7">
    <source>
        <dbReference type="ARBA" id="ARBA00022840"/>
    </source>
</evidence>
<comment type="caution">
    <text evidence="13">The sequence shown here is derived from an EMBL/GenBank/DDBJ whole genome shotgun (WGS) entry which is preliminary data.</text>
</comment>
<dbReference type="NCBIfam" id="TIGR03828">
    <property type="entry name" value="pfkB"/>
    <property type="match status" value="1"/>
</dbReference>
<protein>
    <recommendedName>
        <fullName evidence="3 11">1-phosphofructokinase</fullName>
        <shortName evidence="11">Fru1PK</shortName>
        <ecNumber evidence="2 11">2.7.1.56</ecNumber>
    </recommendedName>
    <alternativeName>
        <fullName evidence="8 11">Fructose 1-phosphate kinase</fullName>
    </alternativeName>
</protein>
<dbReference type="EC" id="2.7.1.56" evidence="2 11"/>
<dbReference type="PANTHER" id="PTHR46566">
    <property type="entry name" value="1-PHOSPHOFRUCTOKINASE-RELATED"/>
    <property type="match status" value="1"/>
</dbReference>
<dbReference type="RefSeq" id="WP_307250761.1">
    <property type="nucleotide sequence ID" value="NZ_JAUSQZ010000001.1"/>
</dbReference>
<accession>A0ABT9PFH9</accession>
<dbReference type="InterPro" id="IPR022463">
    <property type="entry name" value="1-PFruKinase"/>
</dbReference>
<keyword evidence="14" id="KW-1185">Reference proteome</keyword>
<keyword evidence="7 11" id="KW-0067">ATP-binding</keyword>
<dbReference type="InterPro" id="IPR029056">
    <property type="entry name" value="Ribokinase-like"/>
</dbReference>
<reference evidence="13 14" key="1">
    <citation type="submission" date="2023-07" db="EMBL/GenBank/DDBJ databases">
        <title>Sequencing the genomes of 1000 actinobacteria strains.</title>
        <authorList>
            <person name="Klenk H.-P."/>
        </authorList>
    </citation>
    <scope>NUCLEOTIDE SEQUENCE [LARGE SCALE GENOMIC DNA]</scope>
    <source>
        <strain evidence="13 14">DSM 44388</strain>
    </source>
</reference>
<sequence>MIITLTPNPSLDKTLQIPRLERGAVVRASGGRVDAGGKGVNVSRALAAHGLASTAVLPLGGAAGARLAELLDLAGVPARVVTVAGEPRVNVTVAEPDGVTTKINEPGPALSLSEVSEMVDAVVGLVSPGTWVAGCGSLPSGVPDSFYADLVPRLRDLGAHVVVDTSGPALRAVLAAGPDLVKPNLEELVEAVGRPLSTLGDVVSAARELLERGISTVLASLGADGAVLVSSGVCLYGTARVSRPLSTVGAGDALLAGYLAHISSAPADFGGALANALSFGAAATSLPGSRMPGPDEVAAFPATVHERLDPSQKLSLL</sequence>
<dbReference type="Pfam" id="PF00294">
    <property type="entry name" value="PfkB"/>
    <property type="match status" value="1"/>
</dbReference>
<comment type="function">
    <text evidence="11">Catalyzes the ATP-dependent phosphorylation of fructose-l-phosphate to fructose-l,6-bisphosphate.</text>
</comment>
<evidence type="ECO:0000256" key="9">
    <source>
        <dbReference type="ARBA" id="ARBA00047745"/>
    </source>
</evidence>
<evidence type="ECO:0000313" key="14">
    <source>
        <dbReference type="Proteomes" id="UP001235712"/>
    </source>
</evidence>
<dbReference type="Gene3D" id="3.40.1190.20">
    <property type="match status" value="1"/>
</dbReference>
<dbReference type="InterPro" id="IPR002173">
    <property type="entry name" value="Carboh/pur_kinase_PfkB_CS"/>
</dbReference>
<gene>
    <name evidence="13" type="ORF">J2S57_006961</name>
</gene>
<dbReference type="PROSITE" id="PS00583">
    <property type="entry name" value="PFKB_KINASES_1"/>
    <property type="match status" value="1"/>
</dbReference>
<dbReference type="InterPro" id="IPR017583">
    <property type="entry name" value="Tagatose/fructose_Pkinase"/>
</dbReference>
<dbReference type="GO" id="GO:0008662">
    <property type="term" value="F:1-phosphofructokinase activity"/>
    <property type="evidence" value="ECO:0007669"/>
    <property type="project" value="UniProtKB-EC"/>
</dbReference>
<evidence type="ECO:0000256" key="5">
    <source>
        <dbReference type="ARBA" id="ARBA00022741"/>
    </source>
</evidence>
<keyword evidence="4 10" id="KW-0808">Transferase</keyword>
<organism evidence="13 14">
    <name type="scientific">Kineosporia succinea</name>
    <dbReference type="NCBI Taxonomy" id="84632"/>
    <lineage>
        <taxon>Bacteria</taxon>
        <taxon>Bacillati</taxon>
        <taxon>Actinomycetota</taxon>
        <taxon>Actinomycetes</taxon>
        <taxon>Kineosporiales</taxon>
        <taxon>Kineosporiaceae</taxon>
        <taxon>Kineosporia</taxon>
    </lineage>
</organism>
<keyword evidence="6 11" id="KW-0418">Kinase</keyword>
<evidence type="ECO:0000256" key="6">
    <source>
        <dbReference type="ARBA" id="ARBA00022777"/>
    </source>
</evidence>
<name>A0ABT9PFH9_9ACTN</name>
<dbReference type="SUPFAM" id="SSF53613">
    <property type="entry name" value="Ribokinase-like"/>
    <property type="match status" value="1"/>
</dbReference>
<evidence type="ECO:0000256" key="2">
    <source>
        <dbReference type="ARBA" id="ARBA00012131"/>
    </source>
</evidence>
<dbReference type="InterPro" id="IPR011611">
    <property type="entry name" value="PfkB_dom"/>
</dbReference>
<feature type="domain" description="Carbohydrate kinase PfkB" evidence="12">
    <location>
        <begin position="22"/>
        <end position="285"/>
    </location>
</feature>
<dbReference type="PANTHER" id="PTHR46566:SF5">
    <property type="entry name" value="1-PHOSPHOFRUCTOKINASE"/>
    <property type="match status" value="1"/>
</dbReference>
<comment type="catalytic activity">
    <reaction evidence="9 11">
        <text>beta-D-fructose 1-phosphate + ATP = beta-D-fructose 1,6-bisphosphate + ADP + H(+)</text>
        <dbReference type="Rhea" id="RHEA:14213"/>
        <dbReference type="ChEBI" id="CHEBI:15378"/>
        <dbReference type="ChEBI" id="CHEBI:30616"/>
        <dbReference type="ChEBI" id="CHEBI:32966"/>
        <dbReference type="ChEBI" id="CHEBI:138881"/>
        <dbReference type="ChEBI" id="CHEBI:456216"/>
        <dbReference type="EC" id="2.7.1.56"/>
    </reaction>
</comment>
<dbReference type="NCBIfam" id="TIGR03168">
    <property type="entry name" value="1-PFK"/>
    <property type="match status" value="1"/>
</dbReference>
<dbReference type="PROSITE" id="PS00584">
    <property type="entry name" value="PFKB_KINASES_2"/>
    <property type="match status" value="1"/>
</dbReference>
<evidence type="ECO:0000256" key="4">
    <source>
        <dbReference type="ARBA" id="ARBA00022679"/>
    </source>
</evidence>
<dbReference type="Proteomes" id="UP001235712">
    <property type="component" value="Unassembled WGS sequence"/>
</dbReference>
<evidence type="ECO:0000256" key="3">
    <source>
        <dbReference type="ARBA" id="ARBA00013596"/>
    </source>
</evidence>
<proteinExistence type="inferred from homology"/>